<dbReference type="InterPro" id="IPR002104">
    <property type="entry name" value="Integrase_catalytic"/>
</dbReference>
<dbReference type="Gene3D" id="1.10.443.10">
    <property type="entry name" value="Intergrase catalytic core"/>
    <property type="match status" value="1"/>
</dbReference>
<dbReference type="PANTHER" id="PTHR30349:SF64">
    <property type="entry name" value="PROPHAGE INTEGRASE INTD-RELATED"/>
    <property type="match status" value="1"/>
</dbReference>
<evidence type="ECO:0000313" key="5">
    <source>
        <dbReference type="EMBL" id="TGY71722.1"/>
    </source>
</evidence>
<dbReference type="InterPro" id="IPR011010">
    <property type="entry name" value="DNA_brk_join_enz"/>
</dbReference>
<keyword evidence="2" id="KW-0238">DNA-binding</keyword>
<dbReference type="GO" id="GO:0015074">
    <property type="term" value="P:DNA integration"/>
    <property type="evidence" value="ECO:0007669"/>
    <property type="project" value="InterPro"/>
</dbReference>
<comment type="caution">
    <text evidence="5">The sequence shown here is derived from an EMBL/GenBank/DDBJ whole genome shotgun (WGS) entry which is preliminary data.</text>
</comment>
<dbReference type="Pfam" id="PF17293">
    <property type="entry name" value="Arm-DNA-bind_5"/>
    <property type="match status" value="1"/>
</dbReference>
<dbReference type="GO" id="GO:0003677">
    <property type="term" value="F:DNA binding"/>
    <property type="evidence" value="ECO:0007669"/>
    <property type="project" value="UniProtKB-KW"/>
</dbReference>
<dbReference type="CDD" id="cd01185">
    <property type="entry name" value="INTN1_C_like"/>
    <property type="match status" value="1"/>
</dbReference>
<evidence type="ECO:0000256" key="2">
    <source>
        <dbReference type="ARBA" id="ARBA00023125"/>
    </source>
</evidence>
<protein>
    <submittedName>
        <fullName evidence="5">Site-specific integrase</fullName>
    </submittedName>
</protein>
<evidence type="ECO:0000259" key="4">
    <source>
        <dbReference type="PROSITE" id="PS51898"/>
    </source>
</evidence>
<dbReference type="InterPro" id="IPR035386">
    <property type="entry name" value="Arm-DNA-bind_5"/>
</dbReference>
<keyword evidence="3" id="KW-0233">DNA recombination</keyword>
<dbReference type="PANTHER" id="PTHR30349">
    <property type="entry name" value="PHAGE INTEGRASE-RELATED"/>
    <property type="match status" value="1"/>
</dbReference>
<feature type="domain" description="Tyr recombinase" evidence="4">
    <location>
        <begin position="207"/>
        <end position="377"/>
    </location>
</feature>
<reference evidence="5 6" key="1">
    <citation type="submission" date="2019-04" db="EMBL/GenBank/DDBJ databases">
        <title>Microbes associate with the intestines of laboratory mice.</title>
        <authorList>
            <person name="Navarre W."/>
            <person name="Wong E."/>
            <person name="Huang K."/>
            <person name="Tropini C."/>
            <person name="Ng K."/>
            <person name="Yu B."/>
        </authorList>
    </citation>
    <scope>NUCLEOTIDE SEQUENCE [LARGE SCALE GENOMIC DNA]</scope>
    <source>
        <strain evidence="5 6">NM06_A21</strain>
    </source>
</reference>
<dbReference type="RefSeq" id="WP_135993628.1">
    <property type="nucleotide sequence ID" value="NZ_SRYD01000047.1"/>
</dbReference>
<proteinExistence type="inferred from homology"/>
<dbReference type="Gene3D" id="1.10.150.130">
    <property type="match status" value="1"/>
</dbReference>
<dbReference type="InterPro" id="IPR050090">
    <property type="entry name" value="Tyrosine_recombinase_XerCD"/>
</dbReference>
<dbReference type="Proteomes" id="UP000306630">
    <property type="component" value="Unassembled WGS sequence"/>
</dbReference>
<dbReference type="InterPro" id="IPR025269">
    <property type="entry name" value="SAM-like_dom"/>
</dbReference>
<dbReference type="EMBL" id="SRYD01000047">
    <property type="protein sequence ID" value="TGY71722.1"/>
    <property type="molecule type" value="Genomic_DNA"/>
</dbReference>
<comment type="similarity">
    <text evidence="1">Belongs to the 'phage' integrase family.</text>
</comment>
<dbReference type="InterPro" id="IPR013762">
    <property type="entry name" value="Integrase-like_cat_sf"/>
</dbReference>
<dbReference type="Pfam" id="PF13102">
    <property type="entry name" value="Phage_int_SAM_5"/>
    <property type="match status" value="1"/>
</dbReference>
<dbReference type="AlphaFoldDB" id="A0A4S2FRH8"/>
<name>A0A4S2FRH8_9BACT</name>
<dbReference type="InterPro" id="IPR010998">
    <property type="entry name" value="Integrase_recombinase_N"/>
</dbReference>
<sequence>MAASPIKEPVRIRRKTLANGNISLYLAIYINGRREYEFLKLYLIPEKTKADKERNKQTMALANSIKAQRTVDIQNGAHGFKGDYKEQTLFYDYYNALTEKRKKKESKGNFSNWASCLRHLKKYDPRPTLTFADITPKWVQGFHDYLENKAEAFGCDSRKRLEKRPLSQNSKQSYFNKLRACLRQAYEDGIIRINPMRGIVGFSAQEGTREYLTLEEVRAMAATDCDYPEIKRAFLFACLTGLRRSDIVKLTWGEVTELEGRTRLIFRQKKTGGQEYLDITPQAAELIGERGKAKPSDHVFGDIRYPGETNDSLRIWALRAGIDKRISFHVGRHTFAVLMLTLGTDIYTVSKLLGHRELKTTQIYAKIVDAKKQEAVDNIPKIL</sequence>
<dbReference type="PROSITE" id="PS51898">
    <property type="entry name" value="TYR_RECOMBINASE"/>
    <property type="match status" value="1"/>
</dbReference>
<gene>
    <name evidence="5" type="ORF">E5333_11105</name>
</gene>
<organism evidence="5 6">
    <name type="scientific">Muribaculum intestinale</name>
    <dbReference type="NCBI Taxonomy" id="1796646"/>
    <lineage>
        <taxon>Bacteria</taxon>
        <taxon>Pseudomonadati</taxon>
        <taxon>Bacteroidota</taxon>
        <taxon>Bacteroidia</taxon>
        <taxon>Bacteroidales</taxon>
        <taxon>Muribaculaceae</taxon>
        <taxon>Muribaculum</taxon>
    </lineage>
</organism>
<evidence type="ECO:0000256" key="1">
    <source>
        <dbReference type="ARBA" id="ARBA00008857"/>
    </source>
</evidence>
<dbReference type="Pfam" id="PF00589">
    <property type="entry name" value="Phage_integrase"/>
    <property type="match status" value="1"/>
</dbReference>
<evidence type="ECO:0000313" key="6">
    <source>
        <dbReference type="Proteomes" id="UP000306630"/>
    </source>
</evidence>
<evidence type="ECO:0000256" key="3">
    <source>
        <dbReference type="ARBA" id="ARBA00023172"/>
    </source>
</evidence>
<dbReference type="SUPFAM" id="SSF56349">
    <property type="entry name" value="DNA breaking-rejoining enzymes"/>
    <property type="match status" value="1"/>
</dbReference>
<accession>A0A4S2FRH8</accession>
<dbReference type="GO" id="GO:0006310">
    <property type="term" value="P:DNA recombination"/>
    <property type="evidence" value="ECO:0007669"/>
    <property type="project" value="UniProtKB-KW"/>
</dbReference>